<sequence>MSVLAPNRPAHPSSCPMQKLLARVVIRNSQRPGQPRAFPRSYYAPVTTSSYMATSVELPHIKRLSRGDYEVITGGQKGRPPEECSQAIGSPDAWLSSVSQSAQLDGVKQNMDEAVACALWGRGQAPEPPQPNPERAGS</sequence>
<dbReference type="Proteomes" id="UP001638806">
    <property type="component" value="Unassembled WGS sequence"/>
</dbReference>
<comment type="caution">
    <text evidence="1">The sequence shown here is derived from an EMBL/GenBank/DDBJ whole genome shotgun (WGS) entry which is preliminary data.</text>
</comment>
<proteinExistence type="predicted"/>
<reference evidence="1" key="1">
    <citation type="submission" date="2024-12" db="EMBL/GenBank/DDBJ databases">
        <title>Comparative genomics and development of molecular markers within Purpureocillium lilacinum and among Purpureocillium species.</title>
        <authorList>
            <person name="Yeh Z.-Y."/>
            <person name="Ni N.-T."/>
            <person name="Lo P.-H."/>
            <person name="Mushyakhwo K."/>
            <person name="Lin C.-F."/>
            <person name="Nai Y.-S."/>
        </authorList>
    </citation>
    <scope>NUCLEOTIDE SEQUENCE</scope>
    <source>
        <strain evidence="1">NCHU-NPUST-175</strain>
    </source>
</reference>
<evidence type="ECO:0000313" key="1">
    <source>
        <dbReference type="EMBL" id="KAL3959679.1"/>
    </source>
</evidence>
<name>A0ACC4DUW4_PURLI</name>
<evidence type="ECO:0000313" key="2">
    <source>
        <dbReference type="Proteomes" id="UP001638806"/>
    </source>
</evidence>
<protein>
    <submittedName>
        <fullName evidence="1">Uncharacterized protein</fullName>
    </submittedName>
</protein>
<gene>
    <name evidence="1" type="ORF">ACCO45_004796</name>
</gene>
<accession>A0ACC4DUW4</accession>
<organism evidence="1 2">
    <name type="scientific">Purpureocillium lilacinum</name>
    <name type="common">Paecilomyces lilacinus</name>
    <dbReference type="NCBI Taxonomy" id="33203"/>
    <lineage>
        <taxon>Eukaryota</taxon>
        <taxon>Fungi</taxon>
        <taxon>Dikarya</taxon>
        <taxon>Ascomycota</taxon>
        <taxon>Pezizomycotina</taxon>
        <taxon>Sordariomycetes</taxon>
        <taxon>Hypocreomycetidae</taxon>
        <taxon>Hypocreales</taxon>
        <taxon>Ophiocordycipitaceae</taxon>
        <taxon>Purpureocillium</taxon>
    </lineage>
</organism>
<keyword evidence="2" id="KW-1185">Reference proteome</keyword>
<dbReference type="EMBL" id="JBGNUJ010000004">
    <property type="protein sequence ID" value="KAL3959679.1"/>
    <property type="molecule type" value="Genomic_DNA"/>
</dbReference>